<protein>
    <submittedName>
        <fullName evidence="1">Methionyl-tRNA formyltransferase</fullName>
    </submittedName>
</protein>
<evidence type="ECO:0000313" key="2">
    <source>
        <dbReference type="Proteomes" id="UP000312397"/>
    </source>
</evidence>
<gene>
    <name evidence="1" type="ORF">FH034_08810</name>
</gene>
<dbReference type="InterPro" id="IPR002376">
    <property type="entry name" value="Formyl_transf_N"/>
</dbReference>
<dbReference type="GO" id="GO:0005829">
    <property type="term" value="C:cytosol"/>
    <property type="evidence" value="ECO:0007669"/>
    <property type="project" value="TreeGrafter"/>
</dbReference>
<accession>A0A5C4YCL3</accession>
<dbReference type="InterPro" id="IPR005793">
    <property type="entry name" value="Formyl_trans_C"/>
</dbReference>
<dbReference type="PANTHER" id="PTHR11138:SF5">
    <property type="entry name" value="METHIONYL-TRNA FORMYLTRANSFERASE, MITOCHONDRIAL"/>
    <property type="match status" value="1"/>
</dbReference>
<sequence>MRIFFIGCVQFSHFALKKLLSLQNENLQVVGIATKEKSDFNSDFYDLKQDIKNIPCLYVKDINNAQSLKFIHSLKPDIIYCFGWSSLIKKELLNSYPIIGFHPSKLPYNRGRHPIIWALFLNLKESGSSFFIMDKGADTGRILSQKSIKISSKDNAKSLYEKITQKALKQIEDFTLKIYKKSLKNKDFKSILHTLSYKQTKGNTWRKRDFKDGKIDFRMNSLAIYNLIRALTPPYIGAEVLYNNKIYKIYEAKIVKNSQNNLECGKILKVDQKGILVKSYDGAILLTKHNFDILPKNGEYFKG</sequence>
<dbReference type="Pfam" id="PF00551">
    <property type="entry name" value="Formyl_trans_N"/>
    <property type="match status" value="1"/>
</dbReference>
<dbReference type="GO" id="GO:0004479">
    <property type="term" value="F:methionyl-tRNA formyltransferase activity"/>
    <property type="evidence" value="ECO:0007669"/>
    <property type="project" value="TreeGrafter"/>
</dbReference>
<proteinExistence type="predicted"/>
<dbReference type="SUPFAM" id="SSF50486">
    <property type="entry name" value="FMT C-terminal domain-like"/>
    <property type="match status" value="1"/>
</dbReference>
<evidence type="ECO:0000313" key="1">
    <source>
        <dbReference type="EMBL" id="TNO40658.1"/>
    </source>
</evidence>
<comment type="caution">
    <text evidence="1">The sequence shown here is derived from an EMBL/GenBank/DDBJ whole genome shotgun (WGS) entry which is preliminary data.</text>
</comment>
<dbReference type="Gene3D" id="3.40.50.12230">
    <property type="match status" value="1"/>
</dbReference>
<reference evidence="1 2" key="1">
    <citation type="submission" date="2019-06" db="EMBL/GenBank/DDBJ databases">
        <title>Epidemiology of MDR Campylobacter spp.</title>
        <authorList>
            <person name="Addetia A."/>
            <person name="Greninger A."/>
            <person name="Fang F."/>
        </authorList>
    </citation>
    <scope>NUCLEOTIDE SEQUENCE [LARGE SCALE GENOMIC DNA]</scope>
    <source>
        <strain evidence="1 2">HMC314</strain>
    </source>
</reference>
<dbReference type="EMBL" id="VEVS01000041">
    <property type="protein sequence ID" value="TNO40658.1"/>
    <property type="molecule type" value="Genomic_DNA"/>
</dbReference>
<dbReference type="CDD" id="cd08702">
    <property type="entry name" value="Arna_FMT_C"/>
    <property type="match status" value="1"/>
</dbReference>
<dbReference type="InterPro" id="IPR011034">
    <property type="entry name" value="Formyl_transferase-like_C_sf"/>
</dbReference>
<dbReference type="PANTHER" id="PTHR11138">
    <property type="entry name" value="METHIONYL-TRNA FORMYLTRANSFERASE"/>
    <property type="match status" value="1"/>
</dbReference>
<dbReference type="InterPro" id="IPR036477">
    <property type="entry name" value="Formyl_transf_N_sf"/>
</dbReference>
<dbReference type="Proteomes" id="UP000312397">
    <property type="component" value="Unassembled WGS sequence"/>
</dbReference>
<keyword evidence="1" id="KW-0808">Transferase</keyword>
<dbReference type="RefSeq" id="WP_251831789.1">
    <property type="nucleotide sequence ID" value="NZ_VEVS01000041.1"/>
</dbReference>
<organism evidence="1 2">
    <name type="scientific">Campylobacter jejuni</name>
    <dbReference type="NCBI Taxonomy" id="197"/>
    <lineage>
        <taxon>Bacteria</taxon>
        <taxon>Pseudomonadati</taxon>
        <taxon>Campylobacterota</taxon>
        <taxon>Epsilonproteobacteria</taxon>
        <taxon>Campylobacterales</taxon>
        <taxon>Campylobacteraceae</taxon>
        <taxon>Campylobacter</taxon>
    </lineage>
</organism>
<dbReference type="SUPFAM" id="SSF53328">
    <property type="entry name" value="Formyltransferase"/>
    <property type="match status" value="1"/>
</dbReference>
<name>A0A5C4YCL3_CAMJU</name>
<dbReference type="AlphaFoldDB" id="A0A5C4YCL3"/>
<dbReference type="Pfam" id="PF02911">
    <property type="entry name" value="Formyl_trans_C"/>
    <property type="match status" value="1"/>
</dbReference>